<dbReference type="Gene3D" id="3.90.550.10">
    <property type="entry name" value="Spore Coat Polysaccharide Biosynthesis Protein SpsA, Chain A"/>
    <property type="match status" value="1"/>
</dbReference>
<evidence type="ECO:0000313" key="7">
    <source>
        <dbReference type="Proteomes" id="UP000284916"/>
    </source>
</evidence>
<feature type="domain" description="Glycosyltransferase 2-like" evidence="3">
    <location>
        <begin position="4"/>
        <end position="165"/>
    </location>
</feature>
<dbReference type="AlphaFoldDB" id="A0A3E4Z9R9"/>
<proteinExistence type="predicted"/>
<comment type="caution">
    <text evidence="4">The sequence shown here is derived from an EMBL/GenBank/DDBJ whole genome shotgun (WGS) entry which is preliminary data.</text>
</comment>
<dbReference type="InterPro" id="IPR001173">
    <property type="entry name" value="Glyco_trans_2-like"/>
</dbReference>
<protein>
    <submittedName>
        <fullName evidence="4">Glycosyltransferase family 2 protein</fullName>
    </submittedName>
</protein>
<keyword evidence="1" id="KW-0328">Glycosyltransferase</keyword>
<accession>A0A3E4Z9R9</accession>
<dbReference type="SUPFAM" id="SSF53448">
    <property type="entry name" value="Nucleotide-diphospho-sugar transferases"/>
    <property type="match status" value="1"/>
</dbReference>
<dbReference type="PANTHER" id="PTHR22916:SF51">
    <property type="entry name" value="GLYCOSYLTRANSFERASE EPSH-RELATED"/>
    <property type="match status" value="1"/>
</dbReference>
<name>A0A3E4Z9R9_9BACT</name>
<evidence type="ECO:0000256" key="1">
    <source>
        <dbReference type="ARBA" id="ARBA00022676"/>
    </source>
</evidence>
<sequence length="329" mass="38411">MKVSIIIPIYNVESYIKNCLLSVFNQTYKELEIILIDDCGTDRSIDIAKETISLYGKDFSIKLIQHPYNKGLSAARNSGVKEATGEYIFFLDSDDELTPNCIELLISFFIKYPHIDFVVGKIKTIGHPHEIKLMSNEHLKGEEVLSDYLQYKWNLAGCNKLIRTKFITEHKIRFLEGRLHEDNDSSFQMAIHAQEIACCNTPTYLYYYRPNSITSYKKLKNFEDLLYIICKNIEQLQKIKKTSSLQLYIADYIIHEIFEFTLSLIKEKNPAISFTKKKELVSKIISVKERITPFNLYITSNRLKNTILRIPNFTAIFIILKIYSKLRRL</sequence>
<dbReference type="GO" id="GO:0016758">
    <property type="term" value="F:hexosyltransferase activity"/>
    <property type="evidence" value="ECO:0007669"/>
    <property type="project" value="UniProtKB-ARBA"/>
</dbReference>
<dbReference type="PANTHER" id="PTHR22916">
    <property type="entry name" value="GLYCOSYLTRANSFERASE"/>
    <property type="match status" value="1"/>
</dbReference>
<evidence type="ECO:0000313" key="6">
    <source>
        <dbReference type="Proteomes" id="UP000260814"/>
    </source>
</evidence>
<dbReference type="Proteomes" id="UP000260814">
    <property type="component" value="Unassembled WGS sequence"/>
</dbReference>
<evidence type="ECO:0000256" key="2">
    <source>
        <dbReference type="ARBA" id="ARBA00022679"/>
    </source>
</evidence>
<organism evidence="4 6">
    <name type="scientific">Phocaeicola plebeius</name>
    <dbReference type="NCBI Taxonomy" id="310297"/>
    <lineage>
        <taxon>Bacteria</taxon>
        <taxon>Pseudomonadati</taxon>
        <taxon>Bacteroidota</taxon>
        <taxon>Bacteroidia</taxon>
        <taxon>Bacteroidales</taxon>
        <taxon>Bacteroidaceae</taxon>
        <taxon>Phocaeicola</taxon>
    </lineage>
</organism>
<dbReference type="InterPro" id="IPR029044">
    <property type="entry name" value="Nucleotide-diphossugar_trans"/>
</dbReference>
<dbReference type="Pfam" id="PF00535">
    <property type="entry name" value="Glycos_transf_2"/>
    <property type="match status" value="1"/>
</dbReference>
<reference evidence="6 7" key="1">
    <citation type="submission" date="2018-08" db="EMBL/GenBank/DDBJ databases">
        <title>A genome reference for cultivated species of the human gut microbiota.</title>
        <authorList>
            <person name="Zou Y."/>
            <person name="Xue W."/>
            <person name="Luo G."/>
        </authorList>
    </citation>
    <scope>NUCLEOTIDE SEQUENCE [LARGE SCALE GENOMIC DNA]</scope>
    <source>
        <strain evidence="5 7">AF39-11</strain>
        <strain evidence="4 6">OM06-2</strain>
    </source>
</reference>
<dbReference type="RefSeq" id="WP_117701635.1">
    <property type="nucleotide sequence ID" value="NZ_CAUECO010000036.1"/>
</dbReference>
<dbReference type="CDD" id="cd00761">
    <property type="entry name" value="Glyco_tranf_GTA_type"/>
    <property type="match status" value="1"/>
</dbReference>
<gene>
    <name evidence="5" type="ORF">DW035_06120</name>
    <name evidence="4" type="ORF">DXB87_06855</name>
</gene>
<dbReference type="EMBL" id="QSTW01000006">
    <property type="protein sequence ID" value="RGM91773.1"/>
    <property type="molecule type" value="Genomic_DNA"/>
</dbReference>
<evidence type="ECO:0000313" key="5">
    <source>
        <dbReference type="EMBL" id="RHL15923.1"/>
    </source>
</evidence>
<evidence type="ECO:0000259" key="3">
    <source>
        <dbReference type="Pfam" id="PF00535"/>
    </source>
</evidence>
<dbReference type="EMBL" id="QROI01000008">
    <property type="protein sequence ID" value="RHL15923.1"/>
    <property type="molecule type" value="Genomic_DNA"/>
</dbReference>
<evidence type="ECO:0000313" key="4">
    <source>
        <dbReference type="EMBL" id="RGM91773.1"/>
    </source>
</evidence>
<dbReference type="Proteomes" id="UP000284916">
    <property type="component" value="Unassembled WGS sequence"/>
</dbReference>
<keyword evidence="2 4" id="KW-0808">Transferase</keyword>